<dbReference type="KEGG" id="ccai:NAS2_0547"/>
<evidence type="ECO:0000313" key="5">
    <source>
        <dbReference type="Proteomes" id="UP000509448"/>
    </source>
</evidence>
<evidence type="ECO:0000313" key="4">
    <source>
        <dbReference type="EMBL" id="BBE41936.1"/>
    </source>
</evidence>
<evidence type="ECO:0000256" key="3">
    <source>
        <dbReference type="SAM" id="MobiDB-lite"/>
    </source>
</evidence>
<dbReference type="InterPro" id="IPR023917">
    <property type="entry name" value="Bifunctiontional_GlmU_bac-type"/>
</dbReference>
<feature type="compositionally biased region" description="Basic and acidic residues" evidence="3">
    <location>
        <begin position="373"/>
        <end position="399"/>
    </location>
</feature>
<dbReference type="PANTHER" id="PTHR43584:SF9">
    <property type="entry name" value="TRANSFERASE HEXAPEPTIDE REPEAT CONTAINING PROTEIN"/>
    <property type="match status" value="1"/>
</dbReference>
<keyword evidence="2" id="KW-0012">Acyltransferase</keyword>
<dbReference type="Gene3D" id="2.160.10.10">
    <property type="entry name" value="Hexapeptide repeat proteins"/>
    <property type="match status" value="1"/>
</dbReference>
<keyword evidence="1 4" id="KW-0808">Transferase</keyword>
<dbReference type="GO" id="GO:0016746">
    <property type="term" value="F:acyltransferase activity"/>
    <property type="evidence" value="ECO:0007669"/>
    <property type="project" value="UniProtKB-KW"/>
</dbReference>
<dbReference type="Proteomes" id="UP000509448">
    <property type="component" value="Chromosome"/>
</dbReference>
<proteinExistence type="predicted"/>
<feature type="region of interest" description="Disordered" evidence="3">
    <location>
        <begin position="371"/>
        <end position="399"/>
    </location>
</feature>
<dbReference type="GO" id="GO:0008879">
    <property type="term" value="F:glucose-1-phosphate thymidylyltransferase activity"/>
    <property type="evidence" value="ECO:0007669"/>
    <property type="project" value="UniProtKB-EC"/>
</dbReference>
<dbReference type="SUPFAM" id="SSF51161">
    <property type="entry name" value="Trimeric LpxA-like enzymes"/>
    <property type="match status" value="1"/>
</dbReference>
<dbReference type="RefSeq" id="WP_174448225.1">
    <property type="nucleotide sequence ID" value="NZ_AP018732.1"/>
</dbReference>
<name>A0A4P2VBK6_9ARCH</name>
<organism evidence="4 5">
    <name type="scientific">Conexivisphaera calida</name>
    <dbReference type="NCBI Taxonomy" id="1874277"/>
    <lineage>
        <taxon>Archaea</taxon>
        <taxon>Nitrososphaerota</taxon>
        <taxon>Conexivisphaeria</taxon>
        <taxon>Conexivisphaerales</taxon>
        <taxon>Conexivisphaeraceae</taxon>
        <taxon>Conexivisphaera</taxon>
    </lineage>
</organism>
<dbReference type="GeneID" id="55584365"/>
<evidence type="ECO:0000256" key="1">
    <source>
        <dbReference type="ARBA" id="ARBA00022679"/>
    </source>
</evidence>
<dbReference type="AlphaFoldDB" id="A0A4P2VBK6"/>
<dbReference type="PANTHER" id="PTHR43584">
    <property type="entry name" value="NUCLEOTIDYL TRANSFERASE"/>
    <property type="match status" value="1"/>
</dbReference>
<dbReference type="InterPro" id="IPR050065">
    <property type="entry name" value="GlmU-like"/>
</dbReference>
<accession>A0A4P2VBK6</accession>
<protein>
    <submittedName>
        <fullName evidence="4">Glucose-1-phosphate thymidylyltransferase</fullName>
        <ecNumber evidence="4">2.7.7.24</ecNumber>
    </submittedName>
</protein>
<dbReference type="InterPro" id="IPR011004">
    <property type="entry name" value="Trimer_LpxA-like_sf"/>
</dbReference>
<keyword evidence="5" id="KW-1185">Reference proteome</keyword>
<dbReference type="EMBL" id="AP018732">
    <property type="protein sequence ID" value="BBE41936.1"/>
    <property type="molecule type" value="Genomic_DNA"/>
</dbReference>
<reference evidence="4 5" key="1">
    <citation type="journal article" date="2019" name="ISME J.">
        <title>Isolation and characterization of a thermophilic sulfur- and iron-reducing thaumarchaeote from a terrestrial acidic hot spring.</title>
        <authorList>
            <person name="Kato S."/>
            <person name="Itoh T."/>
            <person name="Yuki M."/>
            <person name="Nagamori M."/>
            <person name="Ohnishi M."/>
            <person name="Uematsu K."/>
            <person name="Suzuki K."/>
            <person name="Takashina T."/>
            <person name="Ohkuma M."/>
        </authorList>
    </citation>
    <scope>NUCLEOTIDE SEQUENCE [LARGE SCALE GENOMIC DNA]</scope>
    <source>
        <strain evidence="4 5">NAS-02</strain>
    </source>
</reference>
<dbReference type="OrthoDB" id="15372at2157"/>
<keyword evidence="4" id="KW-0548">Nucleotidyltransferase</keyword>
<dbReference type="EC" id="2.7.7.24" evidence="4"/>
<dbReference type="NCBIfam" id="TIGR03991">
    <property type="entry name" value="alt_bact_glmU"/>
    <property type="match status" value="1"/>
</dbReference>
<evidence type="ECO:0000256" key="2">
    <source>
        <dbReference type="ARBA" id="ARBA00023315"/>
    </source>
</evidence>
<gene>
    <name evidence="4" type="ORF">NAS2_0547</name>
</gene>
<sequence length="399" mass="43605">MSIALFQEDYLDGEPDPLSPLSLMTPVHELRYGNRLLYRALSEAVGEPEALIVPRRFERYVHGRYPGKATRLEDLRGRIVLLNAGIRPGRAPEALRLLRSEGRPVVDGGRLVAAEVDAGSIEGRDLSRSWSGTEMDALMKGPWELVEALDSWGGGGGVVYGSNVRLEEPVVIDTSGGPVLIADDARVEAFSRIEGPAYIGRGTIVHSARINHHTYIGDMCRVGGEVEHSIIAGYSNKAHLGYLGHSYVGQWVNVGAGGITSDLKNTYGTVRYGRRRLETGLLKVGAFIADHVKLAIGAMTYAGKSIGAASHVYGLADVDVPPFVIYSSSGSPRTEELELEKAMEVAERMMSRRGVALTDDVREIFRGAFEVSSSERRGFLSPGARERNRRNPDIDPWRH</sequence>